<dbReference type="Gene3D" id="1.25.40.20">
    <property type="entry name" value="Ankyrin repeat-containing domain"/>
    <property type="match status" value="2"/>
</dbReference>
<feature type="repeat" description="ANK" evidence="3">
    <location>
        <begin position="124"/>
        <end position="158"/>
    </location>
</feature>
<dbReference type="PROSITE" id="PS50297">
    <property type="entry name" value="ANK_REP_REGION"/>
    <property type="match status" value="2"/>
</dbReference>
<evidence type="ECO:0000256" key="2">
    <source>
        <dbReference type="ARBA" id="ARBA00023043"/>
    </source>
</evidence>
<accession>R9A770</accession>
<name>R9A770_9LEPT</name>
<gene>
    <name evidence="4" type="ORF">LEP1GSC195_0939</name>
</gene>
<dbReference type="SMART" id="SM00248">
    <property type="entry name" value="ANK"/>
    <property type="match status" value="8"/>
</dbReference>
<dbReference type="OrthoDB" id="307180at2"/>
<keyword evidence="2 3" id="KW-0040">ANK repeat</keyword>
<keyword evidence="1" id="KW-0677">Repeat</keyword>
<dbReference type="PANTHER" id="PTHR24198:SF165">
    <property type="entry name" value="ANKYRIN REPEAT-CONTAINING PROTEIN-RELATED"/>
    <property type="match status" value="1"/>
</dbReference>
<dbReference type="InterPro" id="IPR036770">
    <property type="entry name" value="Ankyrin_rpt-contain_sf"/>
</dbReference>
<dbReference type="InterPro" id="IPR002110">
    <property type="entry name" value="Ankyrin_rpt"/>
</dbReference>
<dbReference type="EMBL" id="AOGZ02000008">
    <property type="protein sequence ID" value="EOQ98058.1"/>
    <property type="molecule type" value="Genomic_DNA"/>
</dbReference>
<organism evidence="4 5">
    <name type="scientific">Leptospira wolbachii serovar Codice str. CDC</name>
    <dbReference type="NCBI Taxonomy" id="1218599"/>
    <lineage>
        <taxon>Bacteria</taxon>
        <taxon>Pseudomonadati</taxon>
        <taxon>Spirochaetota</taxon>
        <taxon>Spirochaetia</taxon>
        <taxon>Leptospirales</taxon>
        <taxon>Leptospiraceae</taxon>
        <taxon>Leptospira</taxon>
    </lineage>
</organism>
<proteinExistence type="predicted"/>
<feature type="repeat" description="ANK" evidence="3">
    <location>
        <begin position="301"/>
        <end position="327"/>
    </location>
</feature>
<evidence type="ECO:0000313" key="5">
    <source>
        <dbReference type="Proteomes" id="UP000013984"/>
    </source>
</evidence>
<protein>
    <submittedName>
        <fullName evidence="4">Ankyrin repeat protein</fullName>
    </submittedName>
</protein>
<dbReference type="Proteomes" id="UP000013984">
    <property type="component" value="Unassembled WGS sequence"/>
</dbReference>
<dbReference type="PANTHER" id="PTHR24198">
    <property type="entry name" value="ANKYRIN REPEAT AND PROTEIN KINASE DOMAIN-CONTAINING PROTEIN"/>
    <property type="match status" value="1"/>
</dbReference>
<dbReference type="PROSITE" id="PS50088">
    <property type="entry name" value="ANK_REPEAT"/>
    <property type="match status" value="4"/>
</dbReference>
<evidence type="ECO:0000256" key="3">
    <source>
        <dbReference type="PROSITE-ProRule" id="PRU00023"/>
    </source>
</evidence>
<dbReference type="RefSeq" id="WP_015680004.1">
    <property type="nucleotide sequence ID" value="NZ_AOGZ02000008.1"/>
</dbReference>
<dbReference type="STRING" id="1218599.LEP1GSC195_0939"/>
<reference evidence="4" key="1">
    <citation type="submission" date="2013-04" db="EMBL/GenBank/DDBJ databases">
        <authorList>
            <person name="Harkins D.M."/>
            <person name="Durkin A.S."/>
            <person name="Brinkac L.M."/>
            <person name="Haft D.H."/>
            <person name="Selengut J.D."/>
            <person name="Sanka R."/>
            <person name="DePew J."/>
            <person name="Purushe J."/>
            <person name="Galloway R.L."/>
            <person name="Vinetz J.M."/>
            <person name="Sutton G.G."/>
            <person name="Nierman W.C."/>
            <person name="Fouts D.E."/>
        </authorList>
    </citation>
    <scope>NUCLEOTIDE SEQUENCE [LARGE SCALE GENOMIC DNA]</scope>
    <source>
        <strain evidence="4">CDC</strain>
    </source>
</reference>
<sequence>MKLLTILTMVISTIANFQCSSTQEKMVAALYDREYSTKVINQINSGFPINQRIIYQNQESTLLHFAIEKKDINLAKLLIEKGANVNDLDSYGNTALMASIKYDLDELTELILKSNIDLNIKDKFGESAFTICFSKRNINLRLLDLLLEKGADINVKNTEGENALFILIKRSALNKKEAFYYLLQNKINLKTENLEGNAIIHEVSRYDNTQDDPYYITEIVKKGENINRISNNSYGTTVGHIAASENCINILNYFIAQKGNINIKLKSTWDTPLTLASYWGHYQPCILLLKNRAKINETDKEGNTALSNAIKKGELNIIRILKESGAK</sequence>
<keyword evidence="5" id="KW-1185">Reference proteome</keyword>
<feature type="repeat" description="ANK" evidence="3">
    <location>
        <begin position="58"/>
        <end position="90"/>
    </location>
</feature>
<dbReference type="AlphaFoldDB" id="R9A770"/>
<feature type="repeat" description="ANK" evidence="3">
    <location>
        <begin position="91"/>
        <end position="123"/>
    </location>
</feature>
<dbReference type="SUPFAM" id="SSF48403">
    <property type="entry name" value="Ankyrin repeat"/>
    <property type="match status" value="1"/>
</dbReference>
<dbReference type="Pfam" id="PF12796">
    <property type="entry name" value="Ank_2"/>
    <property type="match status" value="2"/>
</dbReference>
<comment type="caution">
    <text evidence="4">The sequence shown here is derived from an EMBL/GenBank/DDBJ whole genome shotgun (WGS) entry which is preliminary data.</text>
</comment>
<evidence type="ECO:0000313" key="4">
    <source>
        <dbReference type="EMBL" id="EOQ98058.1"/>
    </source>
</evidence>
<evidence type="ECO:0000256" key="1">
    <source>
        <dbReference type="ARBA" id="ARBA00022737"/>
    </source>
</evidence>